<gene>
    <name evidence="2" type="ORF">QR685DRAFT_229639</name>
</gene>
<name>A0ABR3DHR2_NEUIN</name>
<dbReference type="Gene3D" id="2.60.40.640">
    <property type="match status" value="1"/>
</dbReference>
<feature type="region of interest" description="Disordered" evidence="1">
    <location>
        <begin position="575"/>
        <end position="624"/>
    </location>
</feature>
<proteinExistence type="predicted"/>
<accession>A0ABR3DHR2</accession>
<sequence>MVHRQAFVAGIISSGGSSPSELSSELVLGTNTANKPAPYQRSNIDINITNHYSSKIYTSSSPIVGDVTITAKRDVRFNSIEIILLGNTRTKTEGVNSPVEIAHTFLKLVMPIPSSTYPVTRVLENGKTLTIPFNFVIPNQLTIGACNHNVQTDQVRDQHVLLPPSMGKEWEIDDMAPTMASVEYSIKARVLDQPNLGGERIRIMEARKSIHVLPASPEEPPLNITENDQLYCMYKKKCLRKLFSSKIGTLTAEAIQPRAAILQSNGRTMTSTPMAQIRLKYEPASSQQHLPPPSITNISGKVTAHTFFNAGTTPTFPNLGNWTADYSTDKRGVYSTSVPLPNISVVHPTTTWQQHPCSLIERRDSGYASDRSSSSTSEIETRQLIPPLSSSSSSSSPPPTTSFMPPSRSSFSSTTKKAKHSLSSSSSSSSTYLTSTLSIPLPLPLDRRTFIPTFHSCIASRVYTLTLSVTAAVAGSTSASTTFSLTLPLQVAVEWDPEQQEQQRVDGQGLPHFESLYGTTATTGTTSGMEGGMDGGMDGGMEGVNEEEEMAAAEEHLRPRVIGLPPDSWYREMQMQRESHRERESGREVVRGVDNGGGQQQQQQQVRVAEEGRLPGYGEAILTR</sequence>
<feature type="compositionally biased region" description="Low complexity" evidence="1">
    <location>
        <begin position="366"/>
        <end position="377"/>
    </location>
</feature>
<feature type="compositionally biased region" description="Basic and acidic residues" evidence="1">
    <location>
        <begin position="575"/>
        <end position="591"/>
    </location>
</feature>
<keyword evidence="3" id="KW-1185">Reference proteome</keyword>
<evidence type="ECO:0008006" key="4">
    <source>
        <dbReference type="Google" id="ProtNLM"/>
    </source>
</evidence>
<evidence type="ECO:0000313" key="3">
    <source>
        <dbReference type="Proteomes" id="UP001451303"/>
    </source>
</evidence>
<comment type="caution">
    <text evidence="2">The sequence shown here is derived from an EMBL/GenBank/DDBJ whole genome shotgun (WGS) entry which is preliminary data.</text>
</comment>
<feature type="region of interest" description="Disordered" evidence="1">
    <location>
        <begin position="363"/>
        <end position="433"/>
    </location>
</feature>
<dbReference type="InterPro" id="IPR014752">
    <property type="entry name" value="Arrestin-like_C"/>
</dbReference>
<dbReference type="InterPro" id="IPR039634">
    <property type="entry name" value="Bul1-like"/>
</dbReference>
<dbReference type="EMBL" id="JAVLET010000003">
    <property type="protein sequence ID" value="KAL0472220.1"/>
    <property type="molecule type" value="Genomic_DNA"/>
</dbReference>
<evidence type="ECO:0000313" key="2">
    <source>
        <dbReference type="EMBL" id="KAL0472220.1"/>
    </source>
</evidence>
<feature type="compositionally biased region" description="Low complexity" evidence="1">
    <location>
        <begin position="386"/>
        <end position="433"/>
    </location>
</feature>
<dbReference type="PANTHER" id="PTHR31904">
    <property type="entry name" value="BYPASS OF STOP CODON PROTEIN 5-RELATED"/>
    <property type="match status" value="1"/>
</dbReference>
<evidence type="ECO:0000256" key="1">
    <source>
        <dbReference type="SAM" id="MobiDB-lite"/>
    </source>
</evidence>
<reference evidence="2 3" key="1">
    <citation type="submission" date="2023-09" db="EMBL/GenBank/DDBJ databases">
        <title>Multi-omics analysis of a traditional fermented food reveals byproduct-associated fungal strains for waste-to-food upcycling.</title>
        <authorList>
            <consortium name="Lawrence Berkeley National Laboratory"/>
            <person name="Rekdal V.M."/>
            <person name="Villalobos-Escobedo J.M."/>
            <person name="Rodriguez-Valeron N."/>
            <person name="Garcia M.O."/>
            <person name="Vasquez D.P."/>
            <person name="Damayanti I."/>
            <person name="Sorensen P.M."/>
            <person name="Baidoo E.E."/>
            <person name="De Carvalho A.C."/>
            <person name="Riley R."/>
            <person name="Lipzen A."/>
            <person name="He G."/>
            <person name="Yan M."/>
            <person name="Haridas S."/>
            <person name="Daum C."/>
            <person name="Yoshinaga Y."/>
            <person name="Ng V."/>
            <person name="Grigoriev I.V."/>
            <person name="Munk R."/>
            <person name="Nuraida L."/>
            <person name="Wijaya C.H."/>
            <person name="Morales P.-C."/>
            <person name="Keasling J.D."/>
        </authorList>
    </citation>
    <scope>NUCLEOTIDE SEQUENCE [LARGE SCALE GENOMIC DNA]</scope>
    <source>
        <strain evidence="2 3">FGSC 2613</strain>
    </source>
</reference>
<dbReference type="PANTHER" id="PTHR31904:SF1">
    <property type="entry name" value="BYPASS OF STOP CODON PROTEIN 5-RELATED"/>
    <property type="match status" value="1"/>
</dbReference>
<dbReference type="Proteomes" id="UP001451303">
    <property type="component" value="Unassembled WGS sequence"/>
</dbReference>
<protein>
    <recommendedName>
        <fullName evidence="4">Arrestin-like N-terminal domain-containing protein</fullName>
    </recommendedName>
</protein>
<organism evidence="2 3">
    <name type="scientific">Neurospora intermedia</name>
    <dbReference type="NCBI Taxonomy" id="5142"/>
    <lineage>
        <taxon>Eukaryota</taxon>
        <taxon>Fungi</taxon>
        <taxon>Dikarya</taxon>
        <taxon>Ascomycota</taxon>
        <taxon>Pezizomycotina</taxon>
        <taxon>Sordariomycetes</taxon>
        <taxon>Sordariomycetidae</taxon>
        <taxon>Sordariales</taxon>
        <taxon>Sordariaceae</taxon>
        <taxon>Neurospora</taxon>
    </lineage>
</organism>